<organism evidence="5 6">
    <name type="scientific">Acinetobacter chengduensis</name>
    <dbReference type="NCBI Taxonomy" id="2420890"/>
    <lineage>
        <taxon>Bacteria</taxon>
        <taxon>Pseudomonadati</taxon>
        <taxon>Pseudomonadota</taxon>
        <taxon>Gammaproteobacteria</taxon>
        <taxon>Moraxellales</taxon>
        <taxon>Moraxellaceae</taxon>
        <taxon>Acinetobacter</taxon>
    </lineage>
</organism>
<evidence type="ECO:0000313" key="6">
    <source>
        <dbReference type="Proteomes" id="UP000280271"/>
    </source>
</evidence>
<feature type="domain" description="Pirin N-terminal" evidence="3">
    <location>
        <begin position="11"/>
        <end position="119"/>
    </location>
</feature>
<dbReference type="Gene3D" id="2.60.120.10">
    <property type="entry name" value="Jelly Rolls"/>
    <property type="match status" value="2"/>
</dbReference>
<dbReference type="PANTHER" id="PTHR43212:SF3">
    <property type="entry name" value="QUERCETIN 2,3-DIOXYGENASE"/>
    <property type="match status" value="1"/>
</dbReference>
<evidence type="ECO:0000313" key="5">
    <source>
        <dbReference type="EMBL" id="RLL22828.1"/>
    </source>
</evidence>
<dbReference type="Pfam" id="PF02678">
    <property type="entry name" value="Pirin"/>
    <property type="match status" value="1"/>
</dbReference>
<dbReference type="RefSeq" id="WP_120375311.1">
    <property type="nucleotide sequence ID" value="NZ_RCHC01000005.1"/>
</dbReference>
<dbReference type="PANTHER" id="PTHR43212">
    <property type="entry name" value="QUERCETIN 2,3-DIOXYGENASE"/>
    <property type="match status" value="1"/>
</dbReference>
<keyword evidence="6" id="KW-1185">Reference proteome</keyword>
<dbReference type="InterPro" id="IPR014710">
    <property type="entry name" value="RmlC-like_jellyroll"/>
</dbReference>
<dbReference type="Pfam" id="PF17954">
    <property type="entry name" value="Pirin_C_2"/>
    <property type="match status" value="1"/>
</dbReference>
<comment type="similarity">
    <text evidence="1 2">Belongs to the pirin family.</text>
</comment>
<name>A0ABX9TXF3_9GAMM</name>
<dbReference type="InterPro" id="IPR011051">
    <property type="entry name" value="RmlC_Cupin_sf"/>
</dbReference>
<comment type="caution">
    <text evidence="5">The sequence shown here is derived from an EMBL/GenBank/DDBJ whole genome shotgun (WGS) entry which is preliminary data.</text>
</comment>
<accession>A0ABX9TXF3</accession>
<dbReference type="Proteomes" id="UP000280271">
    <property type="component" value="Unassembled WGS sequence"/>
</dbReference>
<dbReference type="EMBL" id="RCHC01000005">
    <property type="protein sequence ID" value="RLL22828.1"/>
    <property type="molecule type" value="Genomic_DNA"/>
</dbReference>
<dbReference type="PIRSF" id="PIRSF006232">
    <property type="entry name" value="Pirin"/>
    <property type="match status" value="1"/>
</dbReference>
<dbReference type="InterPro" id="IPR041602">
    <property type="entry name" value="Quercetinase_C"/>
</dbReference>
<dbReference type="SUPFAM" id="SSF51182">
    <property type="entry name" value="RmlC-like cupins"/>
    <property type="match status" value="1"/>
</dbReference>
<reference evidence="5 6" key="1">
    <citation type="submission" date="2018-09" db="EMBL/GenBank/DDBJ databases">
        <title>The draft genome of Acinetobacter sp. strains.</title>
        <authorList>
            <person name="Qin J."/>
            <person name="Feng Y."/>
            <person name="Zong Z."/>
        </authorList>
    </citation>
    <scope>NUCLEOTIDE SEQUENCE [LARGE SCALE GENOMIC DNA]</scope>
    <source>
        <strain evidence="5 6">WCHAc060005</strain>
    </source>
</reference>
<evidence type="ECO:0000259" key="4">
    <source>
        <dbReference type="Pfam" id="PF17954"/>
    </source>
</evidence>
<evidence type="ECO:0000259" key="3">
    <source>
        <dbReference type="Pfam" id="PF02678"/>
    </source>
</evidence>
<protein>
    <submittedName>
        <fullName evidence="5">Pirin family protein</fullName>
    </submittedName>
</protein>
<gene>
    <name evidence="5" type="ORF">D9K81_06455</name>
</gene>
<dbReference type="InterPro" id="IPR003829">
    <property type="entry name" value="Pirin_N_dom"/>
</dbReference>
<evidence type="ECO:0000256" key="2">
    <source>
        <dbReference type="RuleBase" id="RU003457"/>
    </source>
</evidence>
<dbReference type="InterPro" id="IPR012093">
    <property type="entry name" value="Pirin"/>
</dbReference>
<proteinExistence type="inferred from homology"/>
<evidence type="ECO:0000256" key="1">
    <source>
        <dbReference type="ARBA" id="ARBA00008416"/>
    </source>
</evidence>
<feature type="domain" description="Quercetin 2,3-dioxygenase C-terminal cupin" evidence="4">
    <location>
        <begin position="146"/>
        <end position="227"/>
    </location>
</feature>
<sequence>MNAFLHPSENRGHVKMGWLESKHSFSFGNWYNPDYMGVSALRVINDDLIDGHQGFGQHPHDNMEILTCVLKGTITHKDSMGNHGGITAGEWQLMSAGTGVRHSEMNQGDEQVHLLQIWIIPNERDAEPTYQQIKCDPREQPDQWHLIVGPNADAPMHIRQNAEVKTAVISKGKRLPIEATQHVNYVHVIEGKVQIAEHTVDAGGAIAFLENSEIVALEDTQVIWFDLPEKVA</sequence>
<dbReference type="CDD" id="cd02910">
    <property type="entry name" value="cupin_Yhhw_N"/>
    <property type="match status" value="1"/>
</dbReference>